<evidence type="ECO:0000313" key="4">
    <source>
        <dbReference type="Proteomes" id="UP000309390"/>
    </source>
</evidence>
<keyword evidence="2" id="KW-0472">Membrane</keyword>
<reference evidence="3" key="1">
    <citation type="submission" date="2021-08" db="EMBL/GenBank/DDBJ databases">
        <title>Whole-genome sequencing of local methicillin-resistant S. aureus strain Lr2.</title>
        <authorList>
            <person name="Ali A."/>
            <person name="Ullah N."/>
        </authorList>
    </citation>
    <scope>NUCLEOTIDE SEQUENCE</scope>
    <source>
        <strain evidence="3">Lr2</strain>
    </source>
</reference>
<sequence length="295" mass="34018">QCKMYLGHVKVLLGMFLSLKTLYRKRTVIWPFYFYTIIRTLSSKHSSDSDGESNSHISIGYGTVNHPFNSSAIGHKKKLDQDDEIDPLHMRHFGDRIGNVIKNALGVVGISGLLASFWFFIAKRRRKEDEEEELEIRDNSKDKKKGSIEGTKHLPLLLAKRRRKEDEEDAIVEEKDSLNNNESLDKVKHTPFFLPKRRRKEDEEDVEVTNENTDEKVLQDNEHSPLLIAKRRKDKEVDVETTPSIESNEDDAPLLLAKKKNQKDNQSKGKKSASKKPSKKLVAKKKKKKSKKNKK</sequence>
<feature type="transmembrane region" description="Helical" evidence="2">
    <location>
        <begin position="100"/>
        <end position="121"/>
    </location>
</feature>
<gene>
    <name evidence="3" type="ORF">E1948_07960</name>
</gene>
<keyword evidence="2" id="KW-1133">Transmembrane helix</keyword>
<organism evidence="3 4">
    <name type="scientific">Staphylococcus aureus</name>
    <dbReference type="NCBI Taxonomy" id="1280"/>
    <lineage>
        <taxon>Bacteria</taxon>
        <taxon>Bacillati</taxon>
        <taxon>Bacillota</taxon>
        <taxon>Bacilli</taxon>
        <taxon>Bacillales</taxon>
        <taxon>Staphylococcaceae</taxon>
        <taxon>Staphylococcus</taxon>
    </lineage>
</organism>
<dbReference type="Proteomes" id="UP000309390">
    <property type="component" value="Unassembled WGS sequence"/>
</dbReference>
<comment type="caution">
    <text evidence="3">The sequence shown here is derived from an EMBL/GenBank/DDBJ whole genome shotgun (WGS) entry which is preliminary data.</text>
</comment>
<feature type="compositionally biased region" description="Basic and acidic residues" evidence="1">
    <location>
        <begin position="213"/>
        <end position="223"/>
    </location>
</feature>
<proteinExistence type="predicted"/>
<dbReference type="EMBL" id="JAIGOF010000008">
    <property type="protein sequence ID" value="MBX8594539.1"/>
    <property type="molecule type" value="Genomic_DNA"/>
</dbReference>
<evidence type="ECO:0000256" key="1">
    <source>
        <dbReference type="SAM" id="MobiDB-lite"/>
    </source>
</evidence>
<dbReference type="RefSeq" id="WP_180946545.1">
    <property type="nucleotide sequence ID" value="NZ_JABXAI010000007.1"/>
</dbReference>
<evidence type="ECO:0000256" key="2">
    <source>
        <dbReference type="SAM" id="Phobius"/>
    </source>
</evidence>
<dbReference type="AlphaFoldDB" id="A0AAE2ZUQ6"/>
<feature type="non-terminal residue" evidence="3">
    <location>
        <position position="1"/>
    </location>
</feature>
<name>A0AAE2ZUQ6_STAAU</name>
<feature type="compositionally biased region" description="Basic residues" evidence="1">
    <location>
        <begin position="268"/>
        <end position="295"/>
    </location>
</feature>
<protein>
    <submittedName>
        <fullName evidence="3">Uncharacterized protein</fullName>
    </submittedName>
</protein>
<keyword evidence="2" id="KW-0812">Transmembrane</keyword>
<feature type="region of interest" description="Disordered" evidence="1">
    <location>
        <begin position="198"/>
        <end position="295"/>
    </location>
</feature>
<feature type="region of interest" description="Disordered" evidence="1">
    <location>
        <begin position="130"/>
        <end position="149"/>
    </location>
</feature>
<accession>A0AAE2ZUQ6</accession>
<feature type="compositionally biased region" description="Basic and acidic residues" evidence="1">
    <location>
        <begin position="136"/>
        <end position="149"/>
    </location>
</feature>
<evidence type="ECO:0000313" key="3">
    <source>
        <dbReference type="EMBL" id="MBX8594539.1"/>
    </source>
</evidence>